<dbReference type="OrthoDB" id="10052290at2759"/>
<dbReference type="AlphaFoldDB" id="A0A6P4ZNY7"/>
<dbReference type="RefSeq" id="XP_019642890.1">
    <property type="nucleotide sequence ID" value="XM_019787331.1"/>
</dbReference>
<dbReference type="GeneID" id="109484109"/>
<organism evidence="1 2">
    <name type="scientific">Branchiostoma belcheri</name>
    <name type="common">Amphioxus</name>
    <dbReference type="NCBI Taxonomy" id="7741"/>
    <lineage>
        <taxon>Eukaryota</taxon>
        <taxon>Metazoa</taxon>
        <taxon>Chordata</taxon>
        <taxon>Cephalochordata</taxon>
        <taxon>Leptocardii</taxon>
        <taxon>Amphioxiformes</taxon>
        <taxon>Branchiostomatidae</taxon>
        <taxon>Branchiostoma</taxon>
    </lineage>
</organism>
<reference evidence="2" key="1">
    <citation type="submission" date="2025-08" db="UniProtKB">
        <authorList>
            <consortium name="RefSeq"/>
        </authorList>
    </citation>
    <scope>IDENTIFICATION</scope>
    <source>
        <tissue evidence="2">Gonad</tissue>
    </source>
</reference>
<proteinExistence type="predicted"/>
<name>A0A6P4ZNY7_BRABE</name>
<protein>
    <submittedName>
        <fullName evidence="2">Uncharacterized protein LOC109484109</fullName>
    </submittedName>
</protein>
<keyword evidence="1" id="KW-1185">Reference proteome</keyword>
<evidence type="ECO:0000313" key="1">
    <source>
        <dbReference type="Proteomes" id="UP000515135"/>
    </source>
</evidence>
<evidence type="ECO:0000313" key="2">
    <source>
        <dbReference type="RefSeq" id="XP_019642890.1"/>
    </source>
</evidence>
<gene>
    <name evidence="2" type="primary">LOC109484109</name>
</gene>
<sequence>MSYRASFRLKNTTATKTHRIAAGVVDKASRIVLDLVPPEIRNSRIIRLCLALWQFVTKRLAVLVNQLKGRTKGPEVIDGLCVIAADQHTLSTIAEQVREATGGFYTVEEHLVTNRKAVAELPIYNRAICCVRNAERNISFNNQGALEPEADLGFRAFDRMEAYTGDKSGVLLLMFDHAESQGISELHSMAGITPSPRLSDTAQVGRFLTVYRQLSRNQKEFISKWATL</sequence>
<dbReference type="KEGG" id="bbel:109484109"/>
<dbReference type="Proteomes" id="UP000515135">
    <property type="component" value="Unplaced"/>
</dbReference>
<accession>A0A6P4ZNY7</accession>